<name>A0ABD1XZM7_9MARC</name>
<evidence type="ECO:0000313" key="2">
    <source>
        <dbReference type="Proteomes" id="UP001605036"/>
    </source>
</evidence>
<gene>
    <name evidence="1" type="ORF">R1flu_024665</name>
</gene>
<dbReference type="AlphaFoldDB" id="A0ABD1XZM7"/>
<proteinExistence type="predicted"/>
<organism evidence="1 2">
    <name type="scientific">Riccia fluitans</name>
    <dbReference type="NCBI Taxonomy" id="41844"/>
    <lineage>
        <taxon>Eukaryota</taxon>
        <taxon>Viridiplantae</taxon>
        <taxon>Streptophyta</taxon>
        <taxon>Embryophyta</taxon>
        <taxon>Marchantiophyta</taxon>
        <taxon>Marchantiopsida</taxon>
        <taxon>Marchantiidae</taxon>
        <taxon>Marchantiales</taxon>
        <taxon>Ricciaceae</taxon>
        <taxon>Riccia</taxon>
    </lineage>
</organism>
<keyword evidence="2" id="KW-1185">Reference proteome</keyword>
<dbReference type="Proteomes" id="UP001605036">
    <property type="component" value="Unassembled WGS sequence"/>
</dbReference>
<evidence type="ECO:0000313" key="1">
    <source>
        <dbReference type="EMBL" id="KAL2612973.1"/>
    </source>
</evidence>
<comment type="caution">
    <text evidence="1">The sequence shown here is derived from an EMBL/GenBank/DDBJ whole genome shotgun (WGS) entry which is preliminary data.</text>
</comment>
<sequence>MDSLSDLFTASFCAIGYHPSLFSPENKAHQIVLAAQAMSSIETDQSGMTFHKKEVGICNVTIELQLLQLYFDSLQEWPPSPEFQDPA</sequence>
<protein>
    <submittedName>
        <fullName evidence="1">Uncharacterized protein</fullName>
    </submittedName>
</protein>
<accession>A0ABD1XZM7</accession>
<reference evidence="1 2" key="1">
    <citation type="submission" date="2024-09" db="EMBL/GenBank/DDBJ databases">
        <title>Chromosome-scale assembly of Riccia fluitans.</title>
        <authorList>
            <person name="Paukszto L."/>
            <person name="Sawicki J."/>
            <person name="Karawczyk K."/>
            <person name="Piernik-Szablinska J."/>
            <person name="Szczecinska M."/>
            <person name="Mazdziarz M."/>
        </authorList>
    </citation>
    <scope>NUCLEOTIDE SEQUENCE [LARGE SCALE GENOMIC DNA]</scope>
    <source>
        <strain evidence="1">Rf_01</strain>
        <tissue evidence="1">Aerial parts of the thallus</tissue>
    </source>
</reference>
<dbReference type="EMBL" id="JBHFFA010000007">
    <property type="protein sequence ID" value="KAL2612973.1"/>
    <property type="molecule type" value="Genomic_DNA"/>
</dbReference>